<reference evidence="1" key="1">
    <citation type="submission" date="2014-11" db="EMBL/GenBank/DDBJ databases">
        <authorList>
            <person name="Amaro Gonzalez C."/>
        </authorList>
    </citation>
    <scope>NUCLEOTIDE SEQUENCE</scope>
</reference>
<dbReference type="EMBL" id="GBXM01056489">
    <property type="protein sequence ID" value="JAH52088.1"/>
    <property type="molecule type" value="Transcribed_RNA"/>
</dbReference>
<dbReference type="AlphaFoldDB" id="A0A0E9TH77"/>
<organism evidence="1">
    <name type="scientific">Anguilla anguilla</name>
    <name type="common">European freshwater eel</name>
    <name type="synonym">Muraena anguilla</name>
    <dbReference type="NCBI Taxonomy" id="7936"/>
    <lineage>
        <taxon>Eukaryota</taxon>
        <taxon>Metazoa</taxon>
        <taxon>Chordata</taxon>
        <taxon>Craniata</taxon>
        <taxon>Vertebrata</taxon>
        <taxon>Euteleostomi</taxon>
        <taxon>Actinopterygii</taxon>
        <taxon>Neopterygii</taxon>
        <taxon>Teleostei</taxon>
        <taxon>Anguilliformes</taxon>
        <taxon>Anguillidae</taxon>
        <taxon>Anguilla</taxon>
    </lineage>
</organism>
<name>A0A0E9TH77_ANGAN</name>
<evidence type="ECO:0000313" key="1">
    <source>
        <dbReference type="EMBL" id="JAH52088.1"/>
    </source>
</evidence>
<proteinExistence type="predicted"/>
<reference evidence="1" key="2">
    <citation type="journal article" date="2015" name="Fish Shellfish Immunol.">
        <title>Early steps in the European eel (Anguilla anguilla)-Vibrio vulnificus interaction in the gills: Role of the RtxA13 toxin.</title>
        <authorList>
            <person name="Callol A."/>
            <person name="Pajuelo D."/>
            <person name="Ebbesson L."/>
            <person name="Teles M."/>
            <person name="MacKenzie S."/>
            <person name="Amaro C."/>
        </authorList>
    </citation>
    <scope>NUCLEOTIDE SEQUENCE</scope>
</reference>
<sequence length="68" mass="7871">MLNCKSYTFPRTWPHAETNYTGRGGVCTYSQFQTRLYQSIYANSTRALTLADVAREIHPVDFRSNHLN</sequence>
<protein>
    <submittedName>
        <fullName evidence="1">Uncharacterized protein</fullName>
    </submittedName>
</protein>
<accession>A0A0E9TH77</accession>